<organism evidence="1 2">
    <name type="scientific">Schistosoma mattheei</name>
    <dbReference type="NCBI Taxonomy" id="31246"/>
    <lineage>
        <taxon>Eukaryota</taxon>
        <taxon>Metazoa</taxon>
        <taxon>Spiralia</taxon>
        <taxon>Lophotrochozoa</taxon>
        <taxon>Platyhelminthes</taxon>
        <taxon>Trematoda</taxon>
        <taxon>Digenea</taxon>
        <taxon>Strigeidida</taxon>
        <taxon>Schistosomatoidea</taxon>
        <taxon>Schistosomatidae</taxon>
        <taxon>Schistosoma</taxon>
    </lineage>
</organism>
<keyword evidence="2" id="KW-1185">Reference proteome</keyword>
<evidence type="ECO:0000313" key="1">
    <source>
        <dbReference type="EMBL" id="VDP70551.1"/>
    </source>
</evidence>
<protein>
    <submittedName>
        <fullName evidence="1">Uncharacterized protein</fullName>
    </submittedName>
</protein>
<dbReference type="EMBL" id="UZAL01036808">
    <property type="protein sequence ID" value="VDP70551.1"/>
    <property type="molecule type" value="Genomic_DNA"/>
</dbReference>
<dbReference type="Proteomes" id="UP000269396">
    <property type="component" value="Unassembled WGS sequence"/>
</dbReference>
<dbReference type="InterPro" id="IPR040401">
    <property type="entry name" value="CCDC162"/>
</dbReference>
<proteinExistence type="predicted"/>
<gene>
    <name evidence="1" type="ORF">SMTD_LOCUS16160</name>
</gene>
<sequence length="433" mass="49528">MGKQETDFKSLRNRPRRVLSSDGTEFYNLWFIPHFIEVLFVFRHLNDEACTKALRLMARIARALHDILHYLVAYARLGISSSKATAEQKHQMSVSFDKNQIKNDRSTTGKTVNSLKQTTTDVPSAGSNKSMSLALSTLADPTTPLNFNTQEHSLVVDQLIVTELREIQYQINRLPNSADPEQIIQLLTLRRETMFLKFDLCIRNILGETFLAAGNEDAYNELTVNSHFPLFELSNSQRPCVNAIELSIPEPLESQDDKAQEILPWRTMINYYGPYLLLNSNCHLYRKSCHSQWIHKCIFNSYLSPTVHGELLAMNLTLDDIVETGDIVDACAGDRLAIQETDNMHLILSKRTKDKKCEGTPEAEEPVVKQTTNIQTQDVDRITVKGKCQNISIRYFSRTLNFMNKLESSCVHHSLLIYLNIYVIRINRLRISS</sequence>
<dbReference type="PANTHER" id="PTHR33331">
    <property type="entry name" value="COILED-COIL DOMAIN-CONTAINING PROTEIN 162"/>
    <property type="match status" value="1"/>
</dbReference>
<dbReference type="PANTHER" id="PTHR33331:SF13">
    <property type="entry name" value="COILED-COIL DOMAIN CONTAINING 162"/>
    <property type="match status" value="1"/>
</dbReference>
<evidence type="ECO:0000313" key="2">
    <source>
        <dbReference type="Proteomes" id="UP000269396"/>
    </source>
</evidence>
<name>A0A3P8FLH6_9TREM</name>
<dbReference type="AlphaFoldDB" id="A0A3P8FLH6"/>
<reference evidence="1 2" key="1">
    <citation type="submission" date="2018-11" db="EMBL/GenBank/DDBJ databases">
        <authorList>
            <consortium name="Pathogen Informatics"/>
        </authorList>
    </citation>
    <scope>NUCLEOTIDE SEQUENCE [LARGE SCALE GENOMIC DNA]</scope>
    <source>
        <strain>Denwood</strain>
        <strain evidence="2">Zambia</strain>
    </source>
</reference>
<accession>A0A3P8FLH6</accession>